<reference evidence="1" key="1">
    <citation type="submission" date="2017-08" db="EMBL/GenBank/DDBJ databases">
        <authorList>
            <person name="Imhoff J.F."/>
            <person name="Rahn T."/>
            <person name="Kuenzel S."/>
            <person name="Neulinger S.C."/>
        </authorList>
    </citation>
    <scope>NUCLEOTIDE SEQUENCE</scope>
    <source>
        <strain evidence="1">DSM 11080</strain>
    </source>
</reference>
<gene>
    <name evidence="1" type="ORF">CKO40_18140</name>
</gene>
<dbReference type="PANTHER" id="PTHR36434">
    <property type="entry name" value="MEMBRANE PROTEASE YUGP-RELATED"/>
    <property type="match status" value="1"/>
</dbReference>
<name>A0AAJ0U6V5_9GAMM</name>
<dbReference type="AlphaFoldDB" id="A0AAJ0U6V5"/>
<keyword evidence="2" id="KW-1185">Reference proteome</keyword>
<dbReference type="InterPro" id="IPR007395">
    <property type="entry name" value="Zn_peptidase_2"/>
</dbReference>
<dbReference type="Pfam" id="PF04298">
    <property type="entry name" value="Zn_peptidase_2"/>
    <property type="match status" value="1"/>
</dbReference>
<accession>A0AAJ0U6V5</accession>
<organism evidence="1 2">
    <name type="scientific">Halochromatium glycolicum</name>
    <dbReference type="NCBI Taxonomy" id="85075"/>
    <lineage>
        <taxon>Bacteria</taxon>
        <taxon>Pseudomonadati</taxon>
        <taxon>Pseudomonadota</taxon>
        <taxon>Gammaproteobacteria</taxon>
        <taxon>Chromatiales</taxon>
        <taxon>Chromatiaceae</taxon>
        <taxon>Halochromatium</taxon>
    </lineage>
</organism>
<evidence type="ECO:0000313" key="2">
    <source>
        <dbReference type="Proteomes" id="UP001296776"/>
    </source>
</evidence>
<protein>
    <recommendedName>
        <fullName evidence="3">Zinc metallopeptidase</fullName>
    </recommendedName>
</protein>
<comment type="caution">
    <text evidence="1">The sequence shown here is derived from an EMBL/GenBank/DDBJ whole genome shotgun (WGS) entry which is preliminary data.</text>
</comment>
<dbReference type="PANTHER" id="PTHR36434:SF1">
    <property type="entry name" value="MEMBRANE PROTEASE YUGP-RELATED"/>
    <property type="match status" value="1"/>
</dbReference>
<dbReference type="EMBL" id="NRSJ01000041">
    <property type="protein sequence ID" value="MBK1706418.1"/>
    <property type="molecule type" value="Genomic_DNA"/>
</dbReference>
<evidence type="ECO:0000313" key="1">
    <source>
        <dbReference type="EMBL" id="MBK1706418.1"/>
    </source>
</evidence>
<evidence type="ECO:0008006" key="3">
    <source>
        <dbReference type="Google" id="ProtNLM"/>
    </source>
</evidence>
<reference evidence="1" key="2">
    <citation type="journal article" date="2020" name="Microorganisms">
        <title>Osmotic Adaptation and Compatible Solute Biosynthesis of Phototrophic Bacteria as Revealed from Genome Analyses.</title>
        <authorList>
            <person name="Imhoff J.F."/>
            <person name="Rahn T."/>
            <person name="Kunzel S."/>
            <person name="Keller A."/>
            <person name="Neulinger S.C."/>
        </authorList>
    </citation>
    <scope>NUCLEOTIDE SEQUENCE</scope>
    <source>
        <strain evidence="1">DSM 11080</strain>
    </source>
</reference>
<dbReference type="RefSeq" id="WP_200347866.1">
    <property type="nucleotide sequence ID" value="NZ_NRSJ01000041.1"/>
</dbReference>
<proteinExistence type="predicted"/>
<dbReference type="Proteomes" id="UP001296776">
    <property type="component" value="Unassembled WGS sequence"/>
</dbReference>
<sequence length="335" mass="36122">MHPVLILIPVVGAVFGPRLWAQALMRRYDQDDSDLPEAAELARALLDGRGLEQVRVEITDLGAHYDPVARAVRVPRERFHRQSLTAAATVAHEVGHAAQDAEGYWPFRLHLGLARVARVSGELGTALLLAVPVTALAGQGPLPSMVVGSSAAAMLGTSLAAQIAALPSELNASFGRALPMLAAGTVPQQRLSQARWLLLACSTTYLSASLNPMLLLWSWFGIPIRAPLAGLGAAPETAVGTRVARRKVEHQAEVAGGAERVQPCRQSSGAYTPEDAQEAVAARTGSGRNLSLNLERNLGRDRERDRGRPRWVIGVQHYARPLVRAWLRYHDRVVG</sequence>